<dbReference type="SUPFAM" id="SSF49503">
    <property type="entry name" value="Cupredoxins"/>
    <property type="match status" value="2"/>
</dbReference>
<evidence type="ECO:0000256" key="1">
    <source>
        <dbReference type="ARBA" id="ARBA00022723"/>
    </source>
</evidence>
<dbReference type="GO" id="GO:0009055">
    <property type="term" value="F:electron transfer activity"/>
    <property type="evidence" value="ECO:0007669"/>
    <property type="project" value="InterPro"/>
</dbReference>
<feature type="signal peptide" evidence="3">
    <location>
        <begin position="1"/>
        <end position="28"/>
    </location>
</feature>
<keyword evidence="2" id="KW-0186">Copper</keyword>
<protein>
    <submittedName>
        <fullName evidence="5">Blue copper protein</fullName>
    </submittedName>
</protein>
<dbReference type="PROSITE" id="PS00196">
    <property type="entry name" value="COPPER_BLUE"/>
    <property type="match status" value="2"/>
</dbReference>
<dbReference type="InterPro" id="IPR008972">
    <property type="entry name" value="Cupredoxin"/>
</dbReference>
<comment type="caution">
    <text evidence="5">The sequence shown here is derived from an EMBL/GenBank/DDBJ whole genome shotgun (WGS) entry which is preliminary data.</text>
</comment>
<feature type="chain" id="PRO_5043923131" evidence="3">
    <location>
        <begin position="29"/>
        <end position="275"/>
    </location>
</feature>
<gene>
    <name evidence="5" type="primary">BCP_2</name>
    <name evidence="5" type="ORF">CFP56_023172</name>
</gene>
<dbReference type="InterPro" id="IPR003245">
    <property type="entry name" value="Phytocyanin_dom"/>
</dbReference>
<dbReference type="Gene3D" id="2.60.40.420">
    <property type="entry name" value="Cupredoxins - blue copper proteins"/>
    <property type="match status" value="2"/>
</dbReference>
<dbReference type="FunFam" id="2.60.40.420:FF:000074">
    <property type="entry name" value="Blue copper binding protein-like"/>
    <property type="match status" value="1"/>
</dbReference>
<evidence type="ECO:0000256" key="2">
    <source>
        <dbReference type="ARBA" id="ARBA00023008"/>
    </source>
</evidence>
<dbReference type="GO" id="GO:0046872">
    <property type="term" value="F:metal ion binding"/>
    <property type="evidence" value="ECO:0007669"/>
    <property type="project" value="UniProtKB-KW"/>
</dbReference>
<dbReference type="CDD" id="cd04216">
    <property type="entry name" value="Phytocyanin"/>
    <property type="match status" value="2"/>
</dbReference>
<accession>A0AAW0LYU5</accession>
<keyword evidence="1" id="KW-0479">Metal-binding</keyword>
<dbReference type="PROSITE" id="PS51485">
    <property type="entry name" value="PHYTOCYANIN"/>
    <property type="match status" value="2"/>
</dbReference>
<sequence length="275" mass="30593">MKETKFFKYWRLLIILMINFLFLNGARSEIYTVGDEEEWNADADFVSWSQKYKLSVGDVLRFTYVKGQHNAYEVTEDTYRSCNVSSGVLAKYESGNDQIKLKQAKKYWFICNVPGHCLGGMRFSIDVKEASATSGANSTSATITPPTESSSPLNSCKSFTYVKGQHNTYEVTEDTYRSCNVSSGVLAKYESGNDQIKLKQAKKYWFICNVPGHCLGGMRFSIDVKEASATSGANSTRATITPPTESSSPLNSCKIHAPVRWSMGINLMAFGILIS</sequence>
<dbReference type="Pfam" id="PF02298">
    <property type="entry name" value="Cu_bind_like"/>
    <property type="match status" value="2"/>
</dbReference>
<dbReference type="InterPro" id="IPR028871">
    <property type="entry name" value="BlueCu_1_BS"/>
</dbReference>
<reference evidence="5 6" key="1">
    <citation type="journal article" date="2018" name="Sci. Data">
        <title>The draft genome sequence of cork oak.</title>
        <authorList>
            <person name="Ramos A.M."/>
            <person name="Usie A."/>
            <person name="Barbosa P."/>
            <person name="Barros P.M."/>
            <person name="Capote T."/>
            <person name="Chaves I."/>
            <person name="Simoes F."/>
            <person name="Abreu I."/>
            <person name="Carrasquinho I."/>
            <person name="Faro C."/>
            <person name="Guimaraes J.B."/>
            <person name="Mendonca D."/>
            <person name="Nobrega F."/>
            <person name="Rodrigues L."/>
            <person name="Saibo N.J.M."/>
            <person name="Varela M.C."/>
            <person name="Egas C."/>
            <person name="Matos J."/>
            <person name="Miguel C.M."/>
            <person name="Oliveira M.M."/>
            <person name="Ricardo C.P."/>
            <person name="Goncalves S."/>
        </authorList>
    </citation>
    <scope>NUCLEOTIDE SEQUENCE [LARGE SCALE GENOMIC DNA]</scope>
    <source>
        <strain evidence="6">cv. HL8</strain>
    </source>
</reference>
<evidence type="ECO:0000256" key="3">
    <source>
        <dbReference type="SAM" id="SignalP"/>
    </source>
</evidence>
<dbReference type="Proteomes" id="UP000237347">
    <property type="component" value="Unassembled WGS sequence"/>
</dbReference>
<keyword evidence="3" id="KW-0732">Signal</keyword>
<name>A0AAW0LYU5_QUESU</name>
<feature type="domain" description="Phytocyanin" evidence="4">
    <location>
        <begin position="123"/>
        <end position="226"/>
    </location>
</feature>
<dbReference type="PANTHER" id="PTHR33021">
    <property type="entry name" value="BLUE COPPER PROTEIN"/>
    <property type="match status" value="1"/>
</dbReference>
<dbReference type="InterPro" id="IPR039391">
    <property type="entry name" value="Phytocyanin-like"/>
</dbReference>
<dbReference type="EMBL" id="PKMF04000036">
    <property type="protein sequence ID" value="KAK7856462.1"/>
    <property type="molecule type" value="Genomic_DNA"/>
</dbReference>
<proteinExistence type="predicted"/>
<organism evidence="5 6">
    <name type="scientific">Quercus suber</name>
    <name type="common">Cork oak</name>
    <dbReference type="NCBI Taxonomy" id="58331"/>
    <lineage>
        <taxon>Eukaryota</taxon>
        <taxon>Viridiplantae</taxon>
        <taxon>Streptophyta</taxon>
        <taxon>Embryophyta</taxon>
        <taxon>Tracheophyta</taxon>
        <taxon>Spermatophyta</taxon>
        <taxon>Magnoliopsida</taxon>
        <taxon>eudicotyledons</taxon>
        <taxon>Gunneridae</taxon>
        <taxon>Pentapetalae</taxon>
        <taxon>rosids</taxon>
        <taxon>fabids</taxon>
        <taxon>Fagales</taxon>
        <taxon>Fagaceae</taxon>
        <taxon>Quercus</taxon>
    </lineage>
</organism>
<dbReference type="AlphaFoldDB" id="A0AAW0LYU5"/>
<dbReference type="PANTHER" id="PTHR33021:SF179">
    <property type="entry name" value="OS09G0541100 PROTEIN"/>
    <property type="match status" value="1"/>
</dbReference>
<evidence type="ECO:0000313" key="6">
    <source>
        <dbReference type="Proteomes" id="UP000237347"/>
    </source>
</evidence>
<evidence type="ECO:0000259" key="4">
    <source>
        <dbReference type="PROSITE" id="PS51485"/>
    </source>
</evidence>
<keyword evidence="6" id="KW-1185">Reference proteome</keyword>
<dbReference type="GO" id="GO:0005886">
    <property type="term" value="C:plasma membrane"/>
    <property type="evidence" value="ECO:0007669"/>
    <property type="project" value="TreeGrafter"/>
</dbReference>
<feature type="domain" description="Phytocyanin" evidence="4">
    <location>
        <begin position="29"/>
        <end position="129"/>
    </location>
</feature>
<evidence type="ECO:0000313" key="5">
    <source>
        <dbReference type="EMBL" id="KAK7856462.1"/>
    </source>
</evidence>